<dbReference type="RefSeq" id="WP_218631878.1">
    <property type="nucleotide sequence ID" value="NZ_JAHVAH010000001.1"/>
</dbReference>
<name>A0ABS6V2N5_9SPHN</name>
<protein>
    <recommendedName>
        <fullName evidence="4">Lipoprotein</fullName>
    </recommendedName>
</protein>
<dbReference type="Proteomes" id="UP000698028">
    <property type="component" value="Unassembled WGS sequence"/>
</dbReference>
<gene>
    <name evidence="2" type="ORF">KTQ36_00720</name>
</gene>
<reference evidence="2 3" key="1">
    <citation type="submission" date="2021-07" db="EMBL/GenBank/DDBJ databases">
        <title>The draft genome sequence of Sphingomicrobium sp. B8.</title>
        <authorList>
            <person name="Mu L."/>
        </authorList>
    </citation>
    <scope>NUCLEOTIDE SEQUENCE [LARGE SCALE GENOMIC DNA]</scope>
    <source>
        <strain evidence="2 3">B8</strain>
    </source>
</reference>
<evidence type="ECO:0000313" key="2">
    <source>
        <dbReference type="EMBL" id="MBW0143820.1"/>
    </source>
</evidence>
<feature type="chain" id="PRO_5046189772" description="Lipoprotein" evidence="1">
    <location>
        <begin position="23"/>
        <end position="264"/>
    </location>
</feature>
<proteinExistence type="predicted"/>
<dbReference type="PROSITE" id="PS51257">
    <property type="entry name" value="PROKAR_LIPOPROTEIN"/>
    <property type="match status" value="1"/>
</dbReference>
<organism evidence="2 3">
    <name type="scientific">Sphingomicrobium clamense</name>
    <dbReference type="NCBI Taxonomy" id="2851013"/>
    <lineage>
        <taxon>Bacteria</taxon>
        <taxon>Pseudomonadati</taxon>
        <taxon>Pseudomonadota</taxon>
        <taxon>Alphaproteobacteria</taxon>
        <taxon>Sphingomonadales</taxon>
        <taxon>Sphingomonadaceae</taxon>
        <taxon>Sphingomicrobium</taxon>
    </lineage>
</organism>
<evidence type="ECO:0000256" key="1">
    <source>
        <dbReference type="SAM" id="SignalP"/>
    </source>
</evidence>
<sequence length="264" mass="28044">MRFSTKAILICAVATTSACSTANYTMPKMSASISNQDPVAVYLDQHLTTYEDAMSKVADTQDDLAIVTTLAALGGTTAMALGAGTDVGIIAGAAGSGAGAAKNYMMASERMALLIQASRATLCLREEYVGIKAVEKALIDRFVVADIAEKKALDASYDASLSRAKTLQSFLGDQNMNYVSHMLDEREQITVDAARAVALSLQLKLNNLQSVPDYSATVRSIREAQQLADAATTNRGDDPEVKLLTDDIASYKVRVEACKAMLPA</sequence>
<evidence type="ECO:0000313" key="3">
    <source>
        <dbReference type="Proteomes" id="UP000698028"/>
    </source>
</evidence>
<keyword evidence="1" id="KW-0732">Signal</keyword>
<comment type="caution">
    <text evidence="2">The sequence shown here is derived from an EMBL/GenBank/DDBJ whole genome shotgun (WGS) entry which is preliminary data.</text>
</comment>
<feature type="signal peptide" evidence="1">
    <location>
        <begin position="1"/>
        <end position="22"/>
    </location>
</feature>
<dbReference type="EMBL" id="JAHVAH010000001">
    <property type="protein sequence ID" value="MBW0143820.1"/>
    <property type="molecule type" value="Genomic_DNA"/>
</dbReference>
<keyword evidence="3" id="KW-1185">Reference proteome</keyword>
<accession>A0ABS6V2N5</accession>
<evidence type="ECO:0008006" key="4">
    <source>
        <dbReference type="Google" id="ProtNLM"/>
    </source>
</evidence>